<dbReference type="RefSeq" id="WP_014642082.1">
    <property type="nucleotide sequence ID" value="NC_017668.1"/>
</dbReference>
<dbReference type="STRING" id="866895.HBHAL_1814"/>
<dbReference type="SUPFAM" id="SSF50891">
    <property type="entry name" value="Cyclophilin-like"/>
    <property type="match status" value="1"/>
</dbReference>
<dbReference type="GO" id="GO:0005524">
    <property type="term" value="F:ATP binding"/>
    <property type="evidence" value="ECO:0007669"/>
    <property type="project" value="UniProtKB-KW"/>
</dbReference>
<sequence length="333" mass="36995">MLKVLKSGLLTTIQDLGRYGYQKYGVITSGAMDPEAHRIANLLVGNDQRTPTMEITLKGPVLEFQEDALIAVCGGNLSPMIDGETVGLWRPIYIKKGSELRFGNPKKGFRAYLAIAGGLDVASVMGSASTYLRAEIGGYQGRDLDKGDTINFGELSNASRKAFDQLKDMAGSQPYQAMDWFVATEFSAPIHGEPKLKVMEGREFHLFTDDSHSSFFEERFQIDSQSDRMGYRLQGSKLELKKQKDMISEAVTFGTIQVPPEGNPIILLADRQTTGGYPKIGQVATVDLPRIAQLKPGEQVSFEQISHKQAQHLLLERETQIQQLAQGIRFKYR</sequence>
<evidence type="ECO:0000256" key="1">
    <source>
        <dbReference type="ARBA" id="ARBA00022741"/>
    </source>
</evidence>
<dbReference type="InterPro" id="IPR029000">
    <property type="entry name" value="Cyclophilin-like_dom_sf"/>
</dbReference>
<keyword evidence="3" id="KW-0067">ATP-binding</keyword>
<evidence type="ECO:0000313" key="5">
    <source>
        <dbReference type="EMBL" id="CCG44178.1"/>
    </source>
</evidence>
<name>I0JJ60_HALH3</name>
<dbReference type="PANTHER" id="PTHR43309:SF5">
    <property type="entry name" value="5-OXOPROLINASE SUBUNIT C"/>
    <property type="match status" value="1"/>
</dbReference>
<dbReference type="Pfam" id="PF02626">
    <property type="entry name" value="CT_A_B"/>
    <property type="match status" value="1"/>
</dbReference>
<dbReference type="SMART" id="SM00797">
    <property type="entry name" value="AHS2"/>
    <property type="match status" value="1"/>
</dbReference>
<evidence type="ECO:0000256" key="2">
    <source>
        <dbReference type="ARBA" id="ARBA00022801"/>
    </source>
</evidence>
<dbReference type="PANTHER" id="PTHR43309">
    <property type="entry name" value="5-OXOPROLINASE SUBUNIT C"/>
    <property type="match status" value="1"/>
</dbReference>
<keyword evidence="2 5" id="KW-0378">Hydrolase</keyword>
<feature type="domain" description="Carboxyltransferase" evidence="4">
    <location>
        <begin position="23"/>
        <end position="320"/>
    </location>
</feature>
<dbReference type="NCBIfam" id="TIGR00724">
    <property type="entry name" value="urea_amlyse_rel"/>
    <property type="match status" value="1"/>
</dbReference>
<evidence type="ECO:0000256" key="3">
    <source>
        <dbReference type="ARBA" id="ARBA00022840"/>
    </source>
</evidence>
<dbReference type="InterPro" id="IPR003778">
    <property type="entry name" value="CT_A_B"/>
</dbReference>
<dbReference type="InterPro" id="IPR052708">
    <property type="entry name" value="PxpC"/>
</dbReference>
<organism evidence="5 6">
    <name type="scientific">Halobacillus halophilus (strain ATCC 35676 / DSM 2266 / JCM 20832 / KCTC 3685 / LMG 17431 / NBRC 102448 / NCIMB 2269)</name>
    <name type="common">Sporosarcina halophila</name>
    <dbReference type="NCBI Taxonomy" id="866895"/>
    <lineage>
        <taxon>Bacteria</taxon>
        <taxon>Bacillati</taxon>
        <taxon>Bacillota</taxon>
        <taxon>Bacilli</taxon>
        <taxon>Bacillales</taxon>
        <taxon>Bacillaceae</taxon>
        <taxon>Halobacillus</taxon>
    </lineage>
</organism>
<dbReference type="Gene3D" id="2.40.100.10">
    <property type="entry name" value="Cyclophilin-like"/>
    <property type="match status" value="1"/>
</dbReference>
<dbReference type="eggNOG" id="COG1984">
    <property type="taxonomic scope" value="Bacteria"/>
</dbReference>
<dbReference type="AlphaFoldDB" id="I0JJ60"/>
<reference evidence="5 6" key="1">
    <citation type="journal article" date="2013" name="Environ. Microbiol.">
        <title>Chloride and organic osmolytes: a hybrid strategy to cope with elevated salinities by the moderately halophilic, chloride-dependent bacterium Halobacillus halophilus.</title>
        <authorList>
            <person name="Saum S.H."/>
            <person name="Pfeiffer F."/>
            <person name="Palm P."/>
            <person name="Rampp M."/>
            <person name="Schuster S.C."/>
            <person name="Muller V."/>
            <person name="Oesterhelt D."/>
        </authorList>
    </citation>
    <scope>NUCLEOTIDE SEQUENCE [LARGE SCALE GENOMIC DNA]</scope>
    <source>
        <strain evidence="6">ATCC 35676 / DSM 2266 / JCM 20832 / KCTC 3685 / LMG 17431 / NBRC 102448 / NCIMB 2269</strain>
    </source>
</reference>
<evidence type="ECO:0000313" key="6">
    <source>
        <dbReference type="Proteomes" id="UP000007397"/>
    </source>
</evidence>
<protein>
    <submittedName>
        <fullName evidence="5">Allophanate hydrolase subunit 2</fullName>
        <ecNumber evidence="5">3.5.1.54</ecNumber>
    </submittedName>
</protein>
<dbReference type="GO" id="GO:0004039">
    <property type="term" value="F:allophanate hydrolase activity"/>
    <property type="evidence" value="ECO:0007669"/>
    <property type="project" value="UniProtKB-EC"/>
</dbReference>
<accession>I0JJ60</accession>
<keyword evidence="1" id="KW-0547">Nucleotide-binding</keyword>
<proteinExistence type="predicted"/>
<evidence type="ECO:0000259" key="4">
    <source>
        <dbReference type="SMART" id="SM00797"/>
    </source>
</evidence>
<dbReference type="Proteomes" id="UP000007397">
    <property type="component" value="Chromosome"/>
</dbReference>
<dbReference type="HOGENOM" id="CLU_028967_0_0_9"/>
<dbReference type="PATRIC" id="fig|866895.3.peg.812"/>
<dbReference type="EMBL" id="HE717023">
    <property type="protein sequence ID" value="CCG44178.1"/>
    <property type="molecule type" value="Genomic_DNA"/>
</dbReference>
<gene>
    <name evidence="5" type="ordered locus">HBHAL_1814</name>
</gene>
<dbReference type="EC" id="3.5.1.54" evidence="5"/>
<keyword evidence="6" id="KW-1185">Reference proteome</keyword>
<dbReference type="KEGG" id="hhd:HBHAL_1814"/>